<protein>
    <recommendedName>
        <fullName evidence="2">J domain-containing protein</fullName>
    </recommendedName>
</protein>
<dbReference type="CDD" id="cd06257">
    <property type="entry name" value="DnaJ"/>
    <property type="match status" value="1"/>
</dbReference>
<dbReference type="InterPro" id="IPR001623">
    <property type="entry name" value="DnaJ_domain"/>
</dbReference>
<dbReference type="Gene3D" id="1.10.287.110">
    <property type="entry name" value="DnaJ domain"/>
    <property type="match status" value="1"/>
</dbReference>
<dbReference type="Proteomes" id="UP000800096">
    <property type="component" value="Unassembled WGS sequence"/>
</dbReference>
<sequence length="337" mass="38136">MRLPPLANEYLSQIKLFPPRSFRITTTVKHTTTNPTSGMGNTPSNMLDSHYQILGITRSASPREVKNAYYRLVRQSHPDRLASASIQQRLEAEESTKVLNEAYEVLSDPVARATYDRTFLARSYAPTTPATPSEAPAMKPHQTPEKTQQPQTPEKGARDPNSPSHFPGVVPHPSDYTFMAENFLRDPPWIPKDAGLRKEANKANPPPGKRNCEEPNKTPHPSRPRASLYTAKPTSSRYDSSPETPEPDSLDDLASDSDDDAPMYEGLSPDEWVGLEDMPTRKGAEERGGWGAGNRFRLVRLRRMCIRGLRDSLVQFTRLWWWQRWVHRSNVEQHLGI</sequence>
<evidence type="ECO:0000313" key="4">
    <source>
        <dbReference type="Proteomes" id="UP000800096"/>
    </source>
</evidence>
<organism evidence="3 4">
    <name type="scientific">Ampelomyces quisqualis</name>
    <name type="common">Powdery mildew agent</name>
    <dbReference type="NCBI Taxonomy" id="50730"/>
    <lineage>
        <taxon>Eukaryota</taxon>
        <taxon>Fungi</taxon>
        <taxon>Dikarya</taxon>
        <taxon>Ascomycota</taxon>
        <taxon>Pezizomycotina</taxon>
        <taxon>Dothideomycetes</taxon>
        <taxon>Pleosporomycetidae</taxon>
        <taxon>Pleosporales</taxon>
        <taxon>Pleosporineae</taxon>
        <taxon>Phaeosphaeriaceae</taxon>
        <taxon>Ampelomyces</taxon>
    </lineage>
</organism>
<dbReference type="InterPro" id="IPR050817">
    <property type="entry name" value="DjlA_DnaK_co-chaperone"/>
</dbReference>
<dbReference type="EMBL" id="ML979132">
    <property type="protein sequence ID" value="KAF1921758.1"/>
    <property type="molecule type" value="Genomic_DNA"/>
</dbReference>
<feature type="region of interest" description="Disordered" evidence="1">
    <location>
        <begin position="189"/>
        <end position="287"/>
    </location>
</feature>
<dbReference type="Pfam" id="PF00226">
    <property type="entry name" value="DnaJ"/>
    <property type="match status" value="1"/>
</dbReference>
<feature type="compositionally biased region" description="Basic and acidic residues" evidence="1">
    <location>
        <begin position="278"/>
        <end position="287"/>
    </location>
</feature>
<dbReference type="PANTHER" id="PTHR24074">
    <property type="entry name" value="CO-CHAPERONE PROTEIN DJLA"/>
    <property type="match status" value="1"/>
</dbReference>
<name>A0A6A5R3L3_AMPQU</name>
<dbReference type="InterPro" id="IPR036869">
    <property type="entry name" value="J_dom_sf"/>
</dbReference>
<dbReference type="PROSITE" id="PS50076">
    <property type="entry name" value="DNAJ_2"/>
    <property type="match status" value="1"/>
</dbReference>
<accession>A0A6A5R3L3</accession>
<evidence type="ECO:0000256" key="1">
    <source>
        <dbReference type="SAM" id="MobiDB-lite"/>
    </source>
</evidence>
<feature type="compositionally biased region" description="Low complexity" evidence="1">
    <location>
        <begin position="125"/>
        <end position="154"/>
    </location>
</feature>
<feature type="compositionally biased region" description="Acidic residues" evidence="1">
    <location>
        <begin position="245"/>
        <end position="262"/>
    </location>
</feature>
<keyword evidence="4" id="KW-1185">Reference proteome</keyword>
<dbReference type="OrthoDB" id="10250354at2759"/>
<feature type="compositionally biased region" description="Polar residues" evidence="1">
    <location>
        <begin position="232"/>
        <end position="243"/>
    </location>
</feature>
<reference evidence="3" key="1">
    <citation type="journal article" date="2020" name="Stud. Mycol.">
        <title>101 Dothideomycetes genomes: a test case for predicting lifestyles and emergence of pathogens.</title>
        <authorList>
            <person name="Haridas S."/>
            <person name="Albert R."/>
            <person name="Binder M."/>
            <person name="Bloem J."/>
            <person name="Labutti K."/>
            <person name="Salamov A."/>
            <person name="Andreopoulos B."/>
            <person name="Baker S."/>
            <person name="Barry K."/>
            <person name="Bills G."/>
            <person name="Bluhm B."/>
            <person name="Cannon C."/>
            <person name="Castanera R."/>
            <person name="Culley D."/>
            <person name="Daum C."/>
            <person name="Ezra D."/>
            <person name="Gonzalez J."/>
            <person name="Henrissat B."/>
            <person name="Kuo A."/>
            <person name="Liang C."/>
            <person name="Lipzen A."/>
            <person name="Lutzoni F."/>
            <person name="Magnuson J."/>
            <person name="Mondo S."/>
            <person name="Nolan M."/>
            <person name="Ohm R."/>
            <person name="Pangilinan J."/>
            <person name="Park H.-J."/>
            <person name="Ramirez L."/>
            <person name="Alfaro M."/>
            <person name="Sun H."/>
            <person name="Tritt A."/>
            <person name="Yoshinaga Y."/>
            <person name="Zwiers L.-H."/>
            <person name="Turgeon B."/>
            <person name="Goodwin S."/>
            <person name="Spatafora J."/>
            <person name="Crous P."/>
            <person name="Grigoriev I."/>
        </authorList>
    </citation>
    <scope>NUCLEOTIDE SEQUENCE</scope>
    <source>
        <strain evidence="3">HMLAC05119</strain>
    </source>
</reference>
<proteinExistence type="predicted"/>
<dbReference type="PRINTS" id="PR00625">
    <property type="entry name" value="JDOMAIN"/>
</dbReference>
<dbReference type="SMART" id="SM00271">
    <property type="entry name" value="DnaJ"/>
    <property type="match status" value="1"/>
</dbReference>
<dbReference type="SUPFAM" id="SSF46565">
    <property type="entry name" value="Chaperone J-domain"/>
    <property type="match status" value="1"/>
</dbReference>
<feature type="domain" description="J" evidence="2">
    <location>
        <begin position="49"/>
        <end position="119"/>
    </location>
</feature>
<dbReference type="AlphaFoldDB" id="A0A6A5R3L3"/>
<evidence type="ECO:0000313" key="3">
    <source>
        <dbReference type="EMBL" id="KAF1921758.1"/>
    </source>
</evidence>
<gene>
    <name evidence="3" type="ORF">BDU57DRAFT_535374</name>
</gene>
<evidence type="ECO:0000259" key="2">
    <source>
        <dbReference type="PROSITE" id="PS50076"/>
    </source>
</evidence>
<feature type="region of interest" description="Disordered" evidence="1">
    <location>
        <begin position="125"/>
        <end position="173"/>
    </location>
</feature>